<name>A0A0C9WHI7_9AGAR</name>
<feature type="region of interest" description="Disordered" evidence="1">
    <location>
        <begin position="542"/>
        <end position="566"/>
    </location>
</feature>
<dbReference type="Proteomes" id="UP000054477">
    <property type="component" value="Unassembled WGS sequence"/>
</dbReference>
<keyword evidence="2" id="KW-0472">Membrane</keyword>
<proteinExistence type="predicted"/>
<keyword evidence="2" id="KW-0812">Transmembrane</keyword>
<keyword evidence="2" id="KW-1133">Transmembrane helix</keyword>
<organism evidence="3 4">
    <name type="scientific">Laccaria amethystina LaAM-08-1</name>
    <dbReference type="NCBI Taxonomy" id="1095629"/>
    <lineage>
        <taxon>Eukaryota</taxon>
        <taxon>Fungi</taxon>
        <taxon>Dikarya</taxon>
        <taxon>Basidiomycota</taxon>
        <taxon>Agaricomycotina</taxon>
        <taxon>Agaricomycetes</taxon>
        <taxon>Agaricomycetidae</taxon>
        <taxon>Agaricales</taxon>
        <taxon>Agaricineae</taxon>
        <taxon>Hydnangiaceae</taxon>
        <taxon>Laccaria</taxon>
    </lineage>
</organism>
<evidence type="ECO:0000256" key="1">
    <source>
        <dbReference type="SAM" id="MobiDB-lite"/>
    </source>
</evidence>
<evidence type="ECO:0000313" key="3">
    <source>
        <dbReference type="EMBL" id="KIJ91264.1"/>
    </source>
</evidence>
<feature type="compositionally biased region" description="Polar residues" evidence="1">
    <location>
        <begin position="548"/>
        <end position="559"/>
    </location>
</feature>
<feature type="transmembrane region" description="Helical" evidence="2">
    <location>
        <begin position="46"/>
        <end position="66"/>
    </location>
</feature>
<evidence type="ECO:0000313" key="4">
    <source>
        <dbReference type="Proteomes" id="UP000054477"/>
    </source>
</evidence>
<reference evidence="4" key="2">
    <citation type="submission" date="2015-01" db="EMBL/GenBank/DDBJ databases">
        <title>Evolutionary Origins and Diversification of the Mycorrhizal Mutualists.</title>
        <authorList>
            <consortium name="DOE Joint Genome Institute"/>
            <consortium name="Mycorrhizal Genomics Consortium"/>
            <person name="Kohler A."/>
            <person name="Kuo A."/>
            <person name="Nagy L.G."/>
            <person name="Floudas D."/>
            <person name="Copeland A."/>
            <person name="Barry K.W."/>
            <person name="Cichocki N."/>
            <person name="Veneault-Fourrey C."/>
            <person name="LaButti K."/>
            <person name="Lindquist E.A."/>
            <person name="Lipzen A."/>
            <person name="Lundell T."/>
            <person name="Morin E."/>
            <person name="Murat C."/>
            <person name="Riley R."/>
            <person name="Ohm R."/>
            <person name="Sun H."/>
            <person name="Tunlid A."/>
            <person name="Henrissat B."/>
            <person name="Grigoriev I.V."/>
            <person name="Hibbett D.S."/>
            <person name="Martin F."/>
        </authorList>
    </citation>
    <scope>NUCLEOTIDE SEQUENCE [LARGE SCALE GENOMIC DNA]</scope>
    <source>
        <strain evidence="4">LaAM-08-1</strain>
    </source>
</reference>
<protein>
    <submittedName>
        <fullName evidence="3">Uncharacterized protein</fullName>
    </submittedName>
</protein>
<evidence type="ECO:0000256" key="2">
    <source>
        <dbReference type="SAM" id="Phobius"/>
    </source>
</evidence>
<feature type="transmembrane region" description="Helical" evidence="2">
    <location>
        <begin position="464"/>
        <end position="487"/>
    </location>
</feature>
<feature type="transmembrane region" description="Helical" evidence="2">
    <location>
        <begin position="202"/>
        <end position="221"/>
    </location>
</feature>
<accession>A0A0C9WHI7</accession>
<dbReference type="HOGENOM" id="CLU_538682_0_0_1"/>
<sequence>MSPVNNPFQRLLKLILSIFLSSTLRILLVLLLLVSCFTCIAMSISTWSLVPVVTIPLAVLSVHIIFRHSFVTVMTKREALKEKPWFGTFVDFILTTAECTCVLYFVRPWEWNPYEPVCIILMSAIYVQVACLCLLLMVRLAVVVTQAIDKPSGVVTKPYDFYAVTKDDKSPIYCIVSPIYRIVSGVAISHDQHKFVPFLRRIFTMVIAMVLLAFLFTNIIIEPAQEAGMTPQKIYITPNTAALNQDIVGENWSIVAFARNYMFGDKSRLHDAINVNAQWDNGNVSICAIRNFELGDRLSNIPFNEDNVKMVVFDCPAWALGGGLWPDVLITVNFTTLGINATFPSKSTFRTVSIVVGMHDDTLGVIRNTWPIPLVPNAHLLGGVILTIREQFKRPGLASLGIFSSRNGFYSGAIPFLWSDPSFQVPRDNNTATLRLYLQDDYSDLHLSVEYREKSVLSGIAAVGGFWTVLNGLFATIFGTTLLFVLVGSKPLSTFGLIHKIPKFRPVRADERYRNLLSESQSDKGMLDYIHDHFVDLGPFEDNRPVNEITNPGTSSPDLTSHKMNE</sequence>
<feature type="transmembrane region" description="Helical" evidence="2">
    <location>
        <begin position="119"/>
        <end position="142"/>
    </location>
</feature>
<keyword evidence="4" id="KW-1185">Reference proteome</keyword>
<dbReference type="OrthoDB" id="3227921at2759"/>
<dbReference type="EMBL" id="KN839031">
    <property type="protein sequence ID" value="KIJ91264.1"/>
    <property type="molecule type" value="Genomic_DNA"/>
</dbReference>
<dbReference type="AlphaFoldDB" id="A0A0C9WHI7"/>
<reference evidence="3 4" key="1">
    <citation type="submission" date="2014-04" db="EMBL/GenBank/DDBJ databases">
        <authorList>
            <consortium name="DOE Joint Genome Institute"/>
            <person name="Kuo A."/>
            <person name="Kohler A."/>
            <person name="Nagy L.G."/>
            <person name="Floudas D."/>
            <person name="Copeland A."/>
            <person name="Barry K.W."/>
            <person name="Cichocki N."/>
            <person name="Veneault-Fourrey C."/>
            <person name="LaButti K."/>
            <person name="Lindquist E.A."/>
            <person name="Lipzen A."/>
            <person name="Lundell T."/>
            <person name="Morin E."/>
            <person name="Murat C."/>
            <person name="Sun H."/>
            <person name="Tunlid A."/>
            <person name="Henrissat B."/>
            <person name="Grigoriev I.V."/>
            <person name="Hibbett D.S."/>
            <person name="Martin F."/>
            <person name="Nordberg H.P."/>
            <person name="Cantor M.N."/>
            <person name="Hua S.X."/>
        </authorList>
    </citation>
    <scope>NUCLEOTIDE SEQUENCE [LARGE SCALE GENOMIC DNA]</scope>
    <source>
        <strain evidence="3 4">LaAM-08-1</strain>
    </source>
</reference>
<feature type="transmembrane region" description="Helical" evidence="2">
    <location>
        <begin position="86"/>
        <end position="107"/>
    </location>
</feature>
<gene>
    <name evidence="3" type="ORF">K443DRAFT_686171</name>
</gene>